<evidence type="ECO:0000313" key="5">
    <source>
        <dbReference type="EMBL" id="KAJ4837218.1"/>
    </source>
</evidence>
<dbReference type="AlphaFoldDB" id="A0A9Q0FTF4"/>
<keyword evidence="1" id="KW-0489">Methyltransferase</keyword>
<protein>
    <recommendedName>
        <fullName evidence="7">Jasmonate O-methyltransferase</fullName>
    </recommendedName>
</protein>
<comment type="caution">
    <text evidence="5">The sequence shown here is derived from an EMBL/GenBank/DDBJ whole genome shotgun (WGS) entry which is preliminary data.</text>
</comment>
<evidence type="ECO:0000256" key="1">
    <source>
        <dbReference type="ARBA" id="ARBA00022603"/>
    </source>
</evidence>
<evidence type="ECO:0000256" key="4">
    <source>
        <dbReference type="ARBA" id="ARBA00022842"/>
    </source>
</evidence>
<dbReference type="Pfam" id="PF03492">
    <property type="entry name" value="Methyltransf_7"/>
    <property type="match status" value="1"/>
</dbReference>
<reference evidence="5" key="1">
    <citation type="submission" date="2022-02" db="EMBL/GenBank/DDBJ databases">
        <authorList>
            <person name="Henning P.M."/>
            <person name="McCubbin A.G."/>
            <person name="Shore J.S."/>
        </authorList>
    </citation>
    <scope>NUCLEOTIDE SEQUENCE</scope>
    <source>
        <strain evidence="5">F60SS</strain>
        <tissue evidence="5">Leaves</tissue>
    </source>
</reference>
<dbReference type="Gene3D" id="3.40.50.150">
    <property type="entry name" value="Vaccinia Virus protein VP39"/>
    <property type="match status" value="1"/>
</dbReference>
<name>A0A9Q0FTF4_9ROSI</name>
<reference evidence="5" key="2">
    <citation type="journal article" date="2023" name="Plants (Basel)">
        <title>Annotation of the Turnera subulata (Passifloraceae) Draft Genome Reveals the S-Locus Evolved after the Divergence of Turneroideae from Passifloroideae in a Stepwise Manner.</title>
        <authorList>
            <person name="Henning P.M."/>
            <person name="Roalson E.H."/>
            <person name="Mir W."/>
            <person name="McCubbin A.G."/>
            <person name="Shore J.S."/>
        </authorList>
    </citation>
    <scope>NUCLEOTIDE SEQUENCE</scope>
    <source>
        <strain evidence="5">F60SS</strain>
    </source>
</reference>
<keyword evidence="4" id="KW-0460">Magnesium</keyword>
<accession>A0A9Q0FTF4</accession>
<keyword evidence="2" id="KW-0808">Transferase</keyword>
<gene>
    <name evidence="5" type="ORF">Tsubulata_008476</name>
</gene>
<proteinExistence type="predicted"/>
<dbReference type="Proteomes" id="UP001141552">
    <property type="component" value="Unassembled WGS sequence"/>
</dbReference>
<dbReference type="OrthoDB" id="1523883at2759"/>
<dbReference type="InterPro" id="IPR029063">
    <property type="entry name" value="SAM-dependent_MTases_sf"/>
</dbReference>
<dbReference type="EMBL" id="JAKUCV010003895">
    <property type="protein sequence ID" value="KAJ4837218.1"/>
    <property type="molecule type" value="Genomic_DNA"/>
</dbReference>
<evidence type="ECO:0000313" key="6">
    <source>
        <dbReference type="Proteomes" id="UP001141552"/>
    </source>
</evidence>
<keyword evidence="6" id="KW-1185">Reference proteome</keyword>
<dbReference type="InterPro" id="IPR005299">
    <property type="entry name" value="MeTrfase_7"/>
</dbReference>
<dbReference type="SUPFAM" id="SSF53335">
    <property type="entry name" value="S-adenosyl-L-methionine-dependent methyltransferases"/>
    <property type="match status" value="1"/>
</dbReference>
<dbReference type="GO" id="GO:0032259">
    <property type="term" value="P:methylation"/>
    <property type="evidence" value="ECO:0007669"/>
    <property type="project" value="UniProtKB-KW"/>
</dbReference>
<dbReference type="GO" id="GO:0046872">
    <property type="term" value="F:metal ion binding"/>
    <property type="evidence" value="ECO:0007669"/>
    <property type="project" value="UniProtKB-KW"/>
</dbReference>
<sequence length="320" mass="36061">MADLGCSLGPNALLPLWEVIETIHSTSRRMNHQKAPALQFFLNDLPGNDFNTVFRSLLQKFYDKLDEVKFDKLGSCFVAAMPGSFHGRLFPDNSLHFVHSSYSLHYLSQVPAGLVSESGVPLNKGNICLAKTSPPSVHKAYEDQFKKDFTSFISSRSLEMVSGGRMVLTFMGRSAHNPACKYGSEIWQVIGDALKEMVDEGKIEELKLDSYNIPSHMPSAQEVRQLIQREGTFNITRFEEEEVSWDANIEDGNEELVFHKWARGKFVSNYMRAVAGSMLTSRFGSAIMDEIFRRASSKYAIYLEKGIGLFHILVITLVKK</sequence>
<keyword evidence="3" id="KW-0479">Metal-binding</keyword>
<evidence type="ECO:0000256" key="2">
    <source>
        <dbReference type="ARBA" id="ARBA00022679"/>
    </source>
</evidence>
<dbReference type="GO" id="GO:0008168">
    <property type="term" value="F:methyltransferase activity"/>
    <property type="evidence" value="ECO:0007669"/>
    <property type="project" value="UniProtKB-KW"/>
</dbReference>
<evidence type="ECO:0000256" key="3">
    <source>
        <dbReference type="ARBA" id="ARBA00022723"/>
    </source>
</evidence>
<dbReference type="Gene3D" id="1.10.1200.270">
    <property type="entry name" value="Methyltransferase, alpha-helical capping domain"/>
    <property type="match status" value="1"/>
</dbReference>
<dbReference type="PANTHER" id="PTHR31009">
    <property type="entry name" value="S-ADENOSYL-L-METHIONINE:CARBOXYL METHYLTRANSFERASE FAMILY PROTEIN"/>
    <property type="match status" value="1"/>
</dbReference>
<dbReference type="InterPro" id="IPR042086">
    <property type="entry name" value="MeTrfase_capping"/>
</dbReference>
<organism evidence="5 6">
    <name type="scientific">Turnera subulata</name>
    <dbReference type="NCBI Taxonomy" id="218843"/>
    <lineage>
        <taxon>Eukaryota</taxon>
        <taxon>Viridiplantae</taxon>
        <taxon>Streptophyta</taxon>
        <taxon>Embryophyta</taxon>
        <taxon>Tracheophyta</taxon>
        <taxon>Spermatophyta</taxon>
        <taxon>Magnoliopsida</taxon>
        <taxon>eudicotyledons</taxon>
        <taxon>Gunneridae</taxon>
        <taxon>Pentapetalae</taxon>
        <taxon>rosids</taxon>
        <taxon>fabids</taxon>
        <taxon>Malpighiales</taxon>
        <taxon>Passifloraceae</taxon>
        <taxon>Turnera</taxon>
    </lineage>
</organism>
<evidence type="ECO:0008006" key="7">
    <source>
        <dbReference type="Google" id="ProtNLM"/>
    </source>
</evidence>